<feature type="domain" description="Peptidase C1A papain C-terminal" evidence="2">
    <location>
        <begin position="2"/>
        <end position="205"/>
    </location>
</feature>
<evidence type="ECO:0000259" key="2">
    <source>
        <dbReference type="SMART" id="SM00645"/>
    </source>
</evidence>
<dbReference type="InterPro" id="IPR039417">
    <property type="entry name" value="Peptidase_C1A_papain-like"/>
</dbReference>
<dbReference type="InterPro" id="IPR025660">
    <property type="entry name" value="Pept_his_AS"/>
</dbReference>
<evidence type="ECO:0000256" key="1">
    <source>
        <dbReference type="ARBA" id="ARBA00008455"/>
    </source>
</evidence>
<proteinExistence type="inferred from homology"/>
<protein>
    <recommendedName>
        <fullName evidence="2">Peptidase C1A papain C-terminal domain-containing protein</fullName>
    </recommendedName>
</protein>
<dbReference type="GO" id="GO:0006508">
    <property type="term" value="P:proteolysis"/>
    <property type="evidence" value="ECO:0007669"/>
    <property type="project" value="InterPro"/>
</dbReference>
<dbReference type="Pfam" id="PF00112">
    <property type="entry name" value="Peptidase_C1"/>
    <property type="match status" value="1"/>
</dbReference>
<dbReference type="PROSITE" id="PS00639">
    <property type="entry name" value="THIOL_PROTEASE_HIS"/>
    <property type="match status" value="1"/>
</dbReference>
<evidence type="ECO:0000313" key="4">
    <source>
        <dbReference type="WBParaSite" id="MBELARI_LOCUS13191"/>
    </source>
</evidence>
<dbReference type="SUPFAM" id="SSF54001">
    <property type="entry name" value="Cysteine proteinases"/>
    <property type="match status" value="1"/>
</dbReference>
<dbReference type="InterPro" id="IPR013128">
    <property type="entry name" value="Peptidase_C1A"/>
</dbReference>
<dbReference type="WBParaSite" id="MBELARI_LOCUS13191">
    <property type="protein sequence ID" value="MBELARI_LOCUS13191"/>
    <property type="gene ID" value="MBELARI_LOCUS13191"/>
</dbReference>
<dbReference type="InterPro" id="IPR038765">
    <property type="entry name" value="Papain-like_cys_pep_sf"/>
</dbReference>
<keyword evidence="3" id="KW-1185">Reference proteome</keyword>
<name>A0AAF3EGT3_9BILA</name>
<dbReference type="InterPro" id="IPR000668">
    <property type="entry name" value="Peptidase_C1A_C"/>
</dbReference>
<dbReference type="AlphaFoldDB" id="A0AAF3EGT3"/>
<dbReference type="SMART" id="SM00645">
    <property type="entry name" value="Pept_C1"/>
    <property type="match status" value="1"/>
</dbReference>
<organism evidence="3 4">
    <name type="scientific">Mesorhabditis belari</name>
    <dbReference type="NCBI Taxonomy" id="2138241"/>
    <lineage>
        <taxon>Eukaryota</taxon>
        <taxon>Metazoa</taxon>
        <taxon>Ecdysozoa</taxon>
        <taxon>Nematoda</taxon>
        <taxon>Chromadorea</taxon>
        <taxon>Rhabditida</taxon>
        <taxon>Rhabditina</taxon>
        <taxon>Rhabditomorpha</taxon>
        <taxon>Rhabditoidea</taxon>
        <taxon>Rhabditidae</taxon>
        <taxon>Mesorhabditinae</taxon>
        <taxon>Mesorhabditis</taxon>
    </lineage>
</organism>
<dbReference type="Gene3D" id="3.90.70.10">
    <property type="entry name" value="Cysteine proteinases"/>
    <property type="match status" value="1"/>
</dbReference>
<dbReference type="CDD" id="cd02248">
    <property type="entry name" value="Peptidase_C1A"/>
    <property type="match status" value="1"/>
</dbReference>
<dbReference type="Proteomes" id="UP000887575">
    <property type="component" value="Unassembled WGS sequence"/>
</dbReference>
<dbReference type="GO" id="GO:0008234">
    <property type="term" value="F:cysteine-type peptidase activity"/>
    <property type="evidence" value="ECO:0007669"/>
    <property type="project" value="InterPro"/>
</dbReference>
<dbReference type="PANTHER" id="PTHR12411">
    <property type="entry name" value="CYSTEINE PROTEASE FAMILY C1-RELATED"/>
    <property type="match status" value="1"/>
</dbReference>
<evidence type="ECO:0000313" key="3">
    <source>
        <dbReference type="Proteomes" id="UP000887575"/>
    </source>
</evidence>
<sequence length="206" mass="23187">MNGAQFLALIAVAAIETQYNHQNSLLGAKRRQFSEQFIVDCDTADWGCGGGFPQSAMRYVKKLGLVSRASYPYRSGQTGRRTKCLARKFKVTKRFRPLKNVKMLSGNIPAIIQFVRHQGPVAAGLWVCRDFMYYTHGIYSNRRCNASTSLGCHAMAIIGYGTDNERDYWLLRNQWGTNWGLNGYIKMARGVNTCQIETWGVSAPIV</sequence>
<reference evidence="4" key="1">
    <citation type="submission" date="2024-02" db="UniProtKB">
        <authorList>
            <consortium name="WormBaseParasite"/>
        </authorList>
    </citation>
    <scope>IDENTIFICATION</scope>
</reference>
<accession>A0AAF3EGT3</accession>
<comment type="similarity">
    <text evidence="1">Belongs to the peptidase C1 family.</text>
</comment>